<keyword evidence="2" id="KW-0804">Transcription</keyword>
<dbReference type="GO" id="GO:0003676">
    <property type="term" value="F:nucleic acid binding"/>
    <property type="evidence" value="ECO:0007669"/>
    <property type="project" value="InterPro"/>
</dbReference>
<accession>A0AAQ3X1A3</accession>
<sequence>MLTLVLRRHKFIHAQKEHFIEKRKTTSSPTAASPQLKLARLRIQPRHHPRPPLRHRPLSLDIAADPLIICSSATASVFPLLRLVPSGHARTLRCCNIGHNLEFSISFFGSFEQLIVIMKRNKNFLLASLDSLMKANIALLLQCGLSVPNIAQLYVPLGVPCSPWMFKYVLGTISCHSKEKVAAKHDFFKRTFGCTESEVFIALSKMPSVLGISGDKLPQKIEFLVNEVGME</sequence>
<dbReference type="Pfam" id="PF02536">
    <property type="entry name" value="mTERF"/>
    <property type="match status" value="1"/>
</dbReference>
<evidence type="ECO:0000256" key="3">
    <source>
        <dbReference type="ARBA" id="ARBA00022946"/>
    </source>
</evidence>
<dbReference type="InterPro" id="IPR003690">
    <property type="entry name" value="MTERF"/>
</dbReference>
<keyword evidence="2" id="KW-0806">Transcription termination</keyword>
<name>A0AAQ3X1A3_PASNO</name>
<gene>
    <name evidence="4" type="ORF">U9M48_029224</name>
</gene>
<keyword evidence="5" id="KW-1185">Reference proteome</keyword>
<dbReference type="Proteomes" id="UP001341281">
    <property type="component" value="Chromosome 06"/>
</dbReference>
<dbReference type="Gene3D" id="1.25.70.10">
    <property type="entry name" value="Transcription termination factor 3, mitochondrial"/>
    <property type="match status" value="1"/>
</dbReference>
<keyword evidence="2" id="KW-0805">Transcription regulation</keyword>
<dbReference type="EMBL" id="CP144750">
    <property type="protein sequence ID" value="WVZ81897.1"/>
    <property type="molecule type" value="Genomic_DNA"/>
</dbReference>
<evidence type="ECO:0000313" key="4">
    <source>
        <dbReference type="EMBL" id="WVZ81897.1"/>
    </source>
</evidence>
<organism evidence="4 5">
    <name type="scientific">Paspalum notatum var. saurae</name>
    <dbReference type="NCBI Taxonomy" id="547442"/>
    <lineage>
        <taxon>Eukaryota</taxon>
        <taxon>Viridiplantae</taxon>
        <taxon>Streptophyta</taxon>
        <taxon>Embryophyta</taxon>
        <taxon>Tracheophyta</taxon>
        <taxon>Spermatophyta</taxon>
        <taxon>Magnoliopsida</taxon>
        <taxon>Liliopsida</taxon>
        <taxon>Poales</taxon>
        <taxon>Poaceae</taxon>
        <taxon>PACMAD clade</taxon>
        <taxon>Panicoideae</taxon>
        <taxon>Andropogonodae</taxon>
        <taxon>Paspaleae</taxon>
        <taxon>Paspalinae</taxon>
        <taxon>Paspalum</taxon>
    </lineage>
</organism>
<dbReference type="GO" id="GO:0006353">
    <property type="term" value="P:DNA-templated transcription termination"/>
    <property type="evidence" value="ECO:0007669"/>
    <property type="project" value="UniProtKB-KW"/>
</dbReference>
<dbReference type="AlphaFoldDB" id="A0AAQ3X1A3"/>
<evidence type="ECO:0000256" key="2">
    <source>
        <dbReference type="ARBA" id="ARBA00022472"/>
    </source>
</evidence>
<dbReference type="InterPro" id="IPR038538">
    <property type="entry name" value="MTERF_sf"/>
</dbReference>
<protein>
    <submittedName>
        <fullName evidence="4">Uncharacterized protein</fullName>
    </submittedName>
</protein>
<comment type="similarity">
    <text evidence="1">Belongs to the mTERF family.</text>
</comment>
<reference evidence="4 5" key="1">
    <citation type="submission" date="2024-02" db="EMBL/GenBank/DDBJ databases">
        <title>High-quality chromosome-scale genome assembly of Pensacola bahiagrass (Paspalum notatum Flugge var. saurae).</title>
        <authorList>
            <person name="Vega J.M."/>
            <person name="Podio M."/>
            <person name="Orjuela J."/>
            <person name="Siena L.A."/>
            <person name="Pessino S.C."/>
            <person name="Combes M.C."/>
            <person name="Mariac C."/>
            <person name="Albertini E."/>
            <person name="Pupilli F."/>
            <person name="Ortiz J.P.A."/>
            <person name="Leblanc O."/>
        </authorList>
    </citation>
    <scope>NUCLEOTIDE SEQUENCE [LARGE SCALE GENOMIC DNA]</scope>
    <source>
        <strain evidence="4">R1</strain>
        <tissue evidence="4">Leaf</tissue>
    </source>
</reference>
<evidence type="ECO:0000256" key="1">
    <source>
        <dbReference type="ARBA" id="ARBA00007692"/>
    </source>
</evidence>
<proteinExistence type="inferred from homology"/>
<keyword evidence="3" id="KW-0809">Transit peptide</keyword>
<evidence type="ECO:0000313" key="5">
    <source>
        <dbReference type="Proteomes" id="UP001341281"/>
    </source>
</evidence>
<dbReference type="PANTHER" id="PTHR13068:SF102">
    <property type="entry name" value="OS11G0246100 PROTEIN"/>
    <property type="match status" value="1"/>
</dbReference>
<dbReference type="PANTHER" id="PTHR13068">
    <property type="entry name" value="CGI-12 PROTEIN-RELATED"/>
    <property type="match status" value="1"/>
</dbReference>